<sequence>MGADFQFCKRNYEHSLYSLLFVIVYVISEVICLSYSNVFKARESEKREEERKVFKLISFEFKMHIKYN</sequence>
<protein>
    <submittedName>
        <fullName evidence="3">HCG1783420</fullName>
    </submittedName>
    <submittedName>
        <fullName evidence="2">PRO2037</fullName>
    </submittedName>
</protein>
<accession>Q9P1F1</accession>
<organism evidence="2">
    <name type="scientific">Homo sapiens</name>
    <name type="common">Human</name>
    <dbReference type="NCBI Taxonomy" id="9606"/>
    <lineage>
        <taxon>Eukaryota</taxon>
        <taxon>Metazoa</taxon>
        <taxon>Chordata</taxon>
        <taxon>Craniata</taxon>
        <taxon>Vertebrata</taxon>
        <taxon>Euteleostomi</taxon>
        <taxon>Mammalia</taxon>
        <taxon>Eutheria</taxon>
        <taxon>Euarchontoglires</taxon>
        <taxon>Primates</taxon>
        <taxon>Haplorrhini</taxon>
        <taxon>Catarrhini</taxon>
        <taxon>Hominidae</taxon>
        <taxon>Homo</taxon>
    </lineage>
</organism>
<reference evidence="3" key="2">
    <citation type="journal article" date="2001" name="Science">
        <title>The sequence of the human genome.</title>
        <authorList>
            <person name="Venter J.C."/>
            <person name="Adams M.D."/>
            <person name="Myers E.W."/>
            <person name="Li P.W."/>
            <person name="Mural R.J."/>
            <person name="Sutton G.G."/>
            <person name="Smith H.O."/>
            <person name="Yandell M."/>
            <person name="Evans C.A."/>
            <person name="Holt R.A."/>
            <person name="Gocayne J.D."/>
            <person name="Amanatides P."/>
            <person name="Ballew R.M."/>
            <person name="Huson D.H."/>
            <person name="Wortman J.R."/>
            <person name="Zhang Q."/>
            <person name="Kodira C.D."/>
            <person name="Zheng X.H."/>
            <person name="Chen L."/>
            <person name="Skupski M."/>
            <person name="Subramanian G."/>
            <person name="Thomas P.D."/>
            <person name="Zhang J."/>
            <person name="Gabor Miklos G.L."/>
            <person name="Nelson C."/>
            <person name="Broder S."/>
            <person name="Clark A.G."/>
            <person name="Nadeau J."/>
            <person name="McKusick V.A."/>
            <person name="Zinder N."/>
            <person name="Levine A.J."/>
            <person name="Roberts R.J."/>
            <person name="Simon M."/>
            <person name="Slayman C."/>
            <person name="Hunkapiller M."/>
            <person name="Bolanos R."/>
            <person name="Delcher A."/>
            <person name="Dew I."/>
            <person name="Fasulo D."/>
            <person name="Flanigan M."/>
            <person name="Florea L."/>
            <person name="Halpern A."/>
            <person name="Hannenhalli S."/>
            <person name="Kravitz S."/>
            <person name="Levy S."/>
            <person name="Mobarry C."/>
            <person name="Reinert K."/>
            <person name="Remington K."/>
            <person name="Abu-Threideh J."/>
            <person name="Beasley E."/>
            <person name="Biddick K."/>
            <person name="Bonazzi V."/>
            <person name="Brandon R."/>
            <person name="Cargill M."/>
            <person name="Chandramouliswaran I."/>
            <person name="Charlab R."/>
            <person name="Chaturvedi K."/>
            <person name="Deng Z."/>
            <person name="Di Francesco V."/>
            <person name="Dunn P."/>
            <person name="Eilbeck K."/>
            <person name="Evangelista C."/>
            <person name="Gabrielian A.E."/>
            <person name="Gan W."/>
            <person name="Ge W."/>
            <person name="Gong F."/>
            <person name="Gu Z."/>
            <person name="Guan P."/>
            <person name="Heiman T.J."/>
            <person name="Higgins M.E."/>
            <person name="Ji R.R."/>
            <person name="Ke Z."/>
            <person name="Ketchum K.A."/>
            <person name="Lai Z."/>
            <person name="Lei Y."/>
            <person name="Li Z."/>
            <person name="Li J."/>
            <person name="Liang Y."/>
            <person name="Lin X."/>
            <person name="Lu F."/>
            <person name="Merkulov G.V."/>
            <person name="Milshina N."/>
            <person name="Moore H.M."/>
            <person name="Naik A.K."/>
            <person name="Narayan V.A."/>
            <person name="Neelam B."/>
            <person name="Nusskern D."/>
            <person name="Rusch D.B."/>
            <person name="Salzberg S."/>
            <person name="Shao W."/>
            <person name="Shue B."/>
            <person name="Sun J."/>
            <person name="Wang Z."/>
            <person name="Wang A."/>
            <person name="Wang X."/>
            <person name="Wang J."/>
            <person name="Wei M."/>
            <person name="Wides R."/>
            <person name="Xiao C."/>
            <person name="Yan C."/>
            <person name="Yao A."/>
            <person name="Ye J."/>
            <person name="Zhan M."/>
            <person name="Zhang W."/>
            <person name="Zhang H."/>
            <person name="Zhao Q."/>
            <person name="Zheng L."/>
            <person name="Zhong F."/>
            <person name="Zhong W."/>
            <person name="Zhu S."/>
            <person name="Zhao S."/>
            <person name="Gilbert D."/>
            <person name="Baumhueter S."/>
            <person name="Spier G."/>
            <person name="Carter C."/>
            <person name="Cravchik A."/>
            <person name="Woodage T."/>
            <person name="Ali F."/>
            <person name="An H."/>
            <person name="Awe A."/>
            <person name="Baldwin D."/>
            <person name="Baden H."/>
            <person name="Barnstead M."/>
            <person name="Barrow I."/>
            <person name="Beeson K."/>
            <person name="Busam D."/>
            <person name="Carver A."/>
            <person name="Center A."/>
            <person name="Cheng M.L."/>
            <person name="Curry L."/>
            <person name="Danaher S."/>
            <person name="Davenport L."/>
            <person name="Desilets R."/>
            <person name="Dietz S."/>
            <person name="Dodson K."/>
            <person name="Doup L."/>
            <person name="Ferriera S."/>
            <person name="Garg N."/>
            <person name="Gluecksmann A."/>
            <person name="Hart B."/>
            <person name="Haynes J."/>
            <person name="Haynes C."/>
            <person name="Heiner C."/>
            <person name="Hladun S."/>
            <person name="Hostin D."/>
            <person name="Houck J."/>
            <person name="Howland T."/>
            <person name="Ibegwam C."/>
            <person name="Johnson J."/>
            <person name="Kalush F."/>
            <person name="Kline L."/>
            <person name="Koduru S."/>
            <person name="Love A."/>
            <person name="Mann F."/>
            <person name="May D."/>
            <person name="McCawley S."/>
            <person name="McIntosh T."/>
            <person name="McMullen I."/>
            <person name="Moy M."/>
            <person name="Moy L."/>
            <person name="Murphy B."/>
            <person name="Nelson K."/>
            <person name="Pfannkoch C."/>
            <person name="Pratts E."/>
            <person name="Puri V."/>
            <person name="Qureshi H."/>
            <person name="Reardon M."/>
            <person name="Rodriguez R."/>
            <person name="Rogers Y.H."/>
            <person name="Romblad D."/>
            <person name="Ruhfel B."/>
            <person name="Scott R."/>
            <person name="Sitter C."/>
            <person name="Smallwood M."/>
            <person name="Stewart E."/>
            <person name="Strong R."/>
            <person name="Suh E."/>
            <person name="Thomas R."/>
            <person name="Tint N.N."/>
            <person name="Tse S."/>
            <person name="Vech C."/>
            <person name="Wang G."/>
            <person name="Wetter J."/>
            <person name="Williams S."/>
            <person name="Williams M."/>
            <person name="Windsor S."/>
            <person name="Winn-Deen E."/>
            <person name="Wolfe K."/>
            <person name="Zaveri J."/>
            <person name="Zaveri K."/>
            <person name="Abril J.F."/>
            <person name="Guigo R."/>
            <person name="Campbell M.J."/>
            <person name="Sjolander K.V."/>
            <person name="Karlak B."/>
            <person name="Kejariwal A."/>
            <person name="Mi H."/>
            <person name="Lazareva B."/>
            <person name="Hatton T."/>
            <person name="Narechania A."/>
            <person name="Diemer K."/>
            <person name="Muruganujan A."/>
            <person name="Guo N."/>
            <person name="Sato S."/>
            <person name="Bafna V."/>
            <person name="Istrail S."/>
            <person name="Lippert R."/>
            <person name="Schwartz R."/>
            <person name="Walenz B."/>
            <person name="Yooseph S."/>
            <person name="Allen D."/>
            <person name="Basu A."/>
            <person name="Baxendale J."/>
            <person name="Blick L."/>
            <person name="Caminha M."/>
            <person name="Carnes-Stine J."/>
            <person name="Caulk P."/>
            <person name="Chiang Y.H."/>
            <person name="Coyne M."/>
            <person name="Dahlke C."/>
            <person name="Mays A."/>
            <person name="Dombroski M."/>
            <person name="Donnelly M."/>
            <person name="Ely D."/>
            <person name="Esparham S."/>
            <person name="Fosler C."/>
            <person name="Gire H."/>
            <person name="Glanowski S."/>
            <person name="Glasser K."/>
            <person name="Glodek A."/>
            <person name="Gorokhov M."/>
            <person name="Graham K."/>
            <person name="Gropman B."/>
            <person name="Harris M."/>
            <person name="Heil J."/>
            <person name="Henderson S."/>
            <person name="Hoover J."/>
            <person name="Jennings D."/>
            <person name="Jordan C."/>
            <person name="Jordan J."/>
            <person name="Kasha J."/>
            <person name="Kagan L."/>
            <person name="Kraft C."/>
            <person name="Levitsky A."/>
            <person name="Lewis M."/>
            <person name="Liu X."/>
            <person name="Lopez J."/>
            <person name="Ma D."/>
            <person name="Majoros W."/>
            <person name="McDaniel J."/>
            <person name="Murphy S."/>
            <person name="Newman M."/>
            <person name="Nguyen T."/>
            <person name="Nguyen N."/>
            <person name="Nodell M."/>
            <person name="Pan S."/>
            <person name="Peck J."/>
            <person name="Peterson M."/>
            <person name="Rowe W."/>
            <person name="Sanders R."/>
            <person name="Scott J."/>
            <person name="Simpson M."/>
            <person name="Smith T."/>
            <person name="Sprague A."/>
            <person name="Stockwell T."/>
            <person name="Turner R."/>
            <person name="Venter E."/>
            <person name="Wang M."/>
            <person name="Wen M."/>
            <person name="Wu D."/>
            <person name="Wu M."/>
            <person name="Xia A."/>
            <person name="Zandieh A."/>
            <person name="Zhu X."/>
        </authorList>
    </citation>
    <scope>NUCLEOTIDE SEQUENCE</scope>
</reference>
<reference evidence="2" key="1">
    <citation type="submission" date="1998-12" db="EMBL/GenBank/DDBJ databases">
        <title>Functional prediction of the coding sequences of 121 new genes deduced by analysis of cDNA clones from human fetal liver.</title>
        <authorList>
            <person name="Zhang C."/>
            <person name="Yu Y."/>
            <person name="Zhang S."/>
            <person name="Wei H."/>
            <person name="Zhou G."/>
            <person name="Ouyang S."/>
            <person name="Luo L."/>
            <person name="Bi J."/>
            <person name="Liu M."/>
            <person name="He F."/>
        </authorList>
    </citation>
    <scope>NUCLEOTIDE SEQUENCE</scope>
    <source>
        <tissue evidence="2">Liver</tissue>
    </source>
</reference>
<gene>
    <name evidence="3" type="ORF">hCG_1783420</name>
</gene>
<dbReference type="EMBL" id="AF116684">
    <property type="protein sequence ID" value="AAF71104.1"/>
    <property type="molecule type" value="mRNA"/>
</dbReference>
<reference evidence="3" key="3">
    <citation type="submission" date="2005-09" db="EMBL/GenBank/DDBJ databases">
        <authorList>
            <person name="Mural R.J."/>
            <person name="Istrail S."/>
            <person name="Sutton G."/>
            <person name="Florea L."/>
            <person name="Halpern A.L."/>
            <person name="Mobarry C.M."/>
            <person name="Lippert R."/>
            <person name="Walenz B."/>
            <person name="Shatkay H."/>
            <person name="Dew I."/>
            <person name="Miller J.R."/>
            <person name="Flanigan M.J."/>
            <person name="Edwards N.J."/>
            <person name="Bolanos R."/>
            <person name="Fasulo D."/>
            <person name="Halldorsson B.V."/>
            <person name="Hannenhalli S."/>
            <person name="Turner R."/>
            <person name="Yooseph S."/>
            <person name="Lu F."/>
            <person name="Nusskern D.R."/>
            <person name="Shue B.C."/>
            <person name="Zheng X.H."/>
            <person name="Zhong F."/>
            <person name="Delcher A.L."/>
            <person name="Huson D.H."/>
            <person name="Kravitz S.A."/>
            <person name="Mouchard L."/>
            <person name="Reinert K."/>
            <person name="Remington K.A."/>
            <person name="Clark A.G."/>
            <person name="Waterman M.S."/>
            <person name="Eichler E.E."/>
            <person name="Adams M.D."/>
            <person name="Hunkapiller M.W."/>
            <person name="Myers E.W."/>
            <person name="Venter J.C."/>
        </authorList>
    </citation>
    <scope>NUCLEOTIDE SEQUENCE</scope>
</reference>
<name>Q9P1F1_HUMAN</name>
<evidence type="ECO:0000313" key="2">
    <source>
        <dbReference type="EMBL" id="AAF71104.1"/>
    </source>
</evidence>
<proteinExistence type="evidence at transcript level"/>
<keyword evidence="1" id="KW-0472">Membrane</keyword>
<keyword evidence="1" id="KW-0812">Transmembrane</keyword>
<evidence type="ECO:0000256" key="1">
    <source>
        <dbReference type="SAM" id="Phobius"/>
    </source>
</evidence>
<evidence type="ECO:0000313" key="3">
    <source>
        <dbReference type="EMBL" id="EAX11224.1"/>
    </source>
</evidence>
<feature type="transmembrane region" description="Helical" evidence="1">
    <location>
        <begin position="16"/>
        <end position="38"/>
    </location>
</feature>
<keyword evidence="1" id="KW-1133">Transmembrane helix</keyword>
<dbReference type="AlphaFoldDB" id="Q9P1F1"/>
<dbReference type="EMBL" id="CH471058">
    <property type="protein sequence ID" value="EAX11224.1"/>
    <property type="molecule type" value="Genomic_DNA"/>
</dbReference>